<dbReference type="OrthoDB" id="5342093at2759"/>
<dbReference type="HOGENOM" id="CLU_051118_2_2_1"/>
<feature type="domain" description="DUF6594" evidence="3">
    <location>
        <begin position="1"/>
        <end position="272"/>
    </location>
</feature>
<sequence>MVRKFNHLAILNILYLQAELFDLEDALATEQETDRLSSTKRQCDWDWLFLSSDVLNQDRKQWKLVLEIREKLAEYHSTILQYSQIASLGQPSDHQRCAISELLSASKTGEALGHFQSMDLAGGKGPRIYQSKYLTDLLLLDARDEENDTISRLIIQPLLGLRRIFELRVKKPPASDLESAPESAPGSDERLLDIYLYSQRQAYAMNHIAGALIGAVILIVSMVVPYRIENMDAKVGLVCLFTVLFCLVLSTLSKARRVEIFAATAAFGSIQVVWITQTDHT</sequence>
<keyword evidence="2" id="KW-0732">Signal</keyword>
<proteinExistence type="predicted"/>
<dbReference type="OMA" id="LQDHWMF"/>
<keyword evidence="1" id="KW-1133">Transmembrane helix</keyword>
<dbReference type="Proteomes" id="UP000012174">
    <property type="component" value="Unassembled WGS sequence"/>
</dbReference>
<evidence type="ECO:0000256" key="1">
    <source>
        <dbReference type="SAM" id="Phobius"/>
    </source>
</evidence>
<dbReference type="PANTHER" id="PTHR34502">
    <property type="entry name" value="DUF6594 DOMAIN-CONTAINING PROTEIN-RELATED"/>
    <property type="match status" value="1"/>
</dbReference>
<dbReference type="AlphaFoldDB" id="M7SN13"/>
<protein>
    <recommendedName>
        <fullName evidence="3">DUF6594 domain-containing protein</fullName>
    </recommendedName>
</protein>
<feature type="signal peptide" evidence="2">
    <location>
        <begin position="1"/>
        <end position="28"/>
    </location>
</feature>
<keyword evidence="1" id="KW-0472">Membrane</keyword>
<gene>
    <name evidence="4" type="ORF">UCREL1_5208</name>
</gene>
<reference evidence="5" key="1">
    <citation type="journal article" date="2013" name="Genome Announc.">
        <title>Draft genome sequence of the grapevine dieback fungus Eutypa lata UCR-EL1.</title>
        <authorList>
            <person name="Blanco-Ulate B."/>
            <person name="Rolshausen P.E."/>
            <person name="Cantu D."/>
        </authorList>
    </citation>
    <scope>NUCLEOTIDE SEQUENCE [LARGE SCALE GENOMIC DNA]</scope>
    <source>
        <strain evidence="5">UCR-EL1</strain>
    </source>
</reference>
<organism evidence="4 5">
    <name type="scientific">Eutypa lata (strain UCR-EL1)</name>
    <name type="common">Grapevine dieback disease fungus</name>
    <name type="synonym">Eutypa armeniacae</name>
    <dbReference type="NCBI Taxonomy" id="1287681"/>
    <lineage>
        <taxon>Eukaryota</taxon>
        <taxon>Fungi</taxon>
        <taxon>Dikarya</taxon>
        <taxon>Ascomycota</taxon>
        <taxon>Pezizomycotina</taxon>
        <taxon>Sordariomycetes</taxon>
        <taxon>Xylariomycetidae</taxon>
        <taxon>Xylariales</taxon>
        <taxon>Diatrypaceae</taxon>
        <taxon>Eutypa</taxon>
    </lineage>
</organism>
<feature type="transmembrane region" description="Helical" evidence="1">
    <location>
        <begin position="234"/>
        <end position="253"/>
    </location>
</feature>
<dbReference type="KEGG" id="ela:UCREL1_5208"/>
<keyword evidence="1" id="KW-0812">Transmembrane</keyword>
<evidence type="ECO:0000313" key="5">
    <source>
        <dbReference type="Proteomes" id="UP000012174"/>
    </source>
</evidence>
<keyword evidence="5" id="KW-1185">Reference proteome</keyword>
<feature type="chain" id="PRO_5004084797" description="DUF6594 domain-containing protein" evidence="2">
    <location>
        <begin position="29"/>
        <end position="281"/>
    </location>
</feature>
<dbReference type="InterPro" id="IPR046529">
    <property type="entry name" value="DUF6594"/>
</dbReference>
<evidence type="ECO:0000256" key="2">
    <source>
        <dbReference type="SAM" id="SignalP"/>
    </source>
</evidence>
<dbReference type="EMBL" id="KB706356">
    <property type="protein sequence ID" value="EMR67789.1"/>
    <property type="molecule type" value="Genomic_DNA"/>
</dbReference>
<feature type="transmembrane region" description="Helical" evidence="1">
    <location>
        <begin position="208"/>
        <end position="228"/>
    </location>
</feature>
<dbReference type="PANTHER" id="PTHR34502:SF5">
    <property type="entry name" value="DUF6594 DOMAIN-CONTAINING PROTEIN"/>
    <property type="match status" value="1"/>
</dbReference>
<dbReference type="Pfam" id="PF20237">
    <property type="entry name" value="DUF6594"/>
    <property type="match status" value="1"/>
</dbReference>
<evidence type="ECO:0000313" key="4">
    <source>
        <dbReference type="EMBL" id="EMR67789.1"/>
    </source>
</evidence>
<evidence type="ECO:0000259" key="3">
    <source>
        <dbReference type="Pfam" id="PF20237"/>
    </source>
</evidence>
<accession>M7SN13</accession>
<name>M7SN13_EUTLA</name>